<proteinExistence type="predicted"/>
<evidence type="ECO:0000256" key="1">
    <source>
        <dbReference type="SAM" id="Phobius"/>
    </source>
</evidence>
<evidence type="ECO:0008006" key="4">
    <source>
        <dbReference type="Google" id="ProtNLM"/>
    </source>
</evidence>
<evidence type="ECO:0000313" key="2">
    <source>
        <dbReference type="EnsemblProtists" id="HpaP805071"/>
    </source>
</evidence>
<keyword evidence="1" id="KW-1133">Transmembrane helix</keyword>
<keyword evidence="1" id="KW-0472">Membrane</keyword>
<dbReference type="EMBL" id="JH598211">
    <property type="status" value="NOT_ANNOTATED_CDS"/>
    <property type="molecule type" value="Genomic_DNA"/>
</dbReference>
<name>M4BFK2_HYAAE</name>
<reference evidence="2" key="2">
    <citation type="submission" date="2015-06" db="UniProtKB">
        <authorList>
            <consortium name="EnsemblProtists"/>
        </authorList>
    </citation>
    <scope>IDENTIFICATION</scope>
    <source>
        <strain evidence="2">Emoy2</strain>
    </source>
</reference>
<dbReference type="Proteomes" id="UP000011713">
    <property type="component" value="Unassembled WGS sequence"/>
</dbReference>
<organism evidence="2 3">
    <name type="scientific">Hyaloperonospora arabidopsidis (strain Emoy2)</name>
    <name type="common">Downy mildew agent</name>
    <name type="synonym">Peronospora arabidopsidis</name>
    <dbReference type="NCBI Taxonomy" id="559515"/>
    <lineage>
        <taxon>Eukaryota</taxon>
        <taxon>Sar</taxon>
        <taxon>Stramenopiles</taxon>
        <taxon>Oomycota</taxon>
        <taxon>Peronosporomycetes</taxon>
        <taxon>Peronosporales</taxon>
        <taxon>Peronosporaceae</taxon>
        <taxon>Hyaloperonospora</taxon>
    </lineage>
</organism>
<dbReference type="AlphaFoldDB" id="M4BFK2"/>
<keyword evidence="3" id="KW-1185">Reference proteome</keyword>
<reference evidence="3" key="1">
    <citation type="journal article" date="2010" name="Science">
        <title>Signatures of adaptation to obligate biotrophy in the Hyaloperonospora arabidopsidis genome.</title>
        <authorList>
            <person name="Baxter L."/>
            <person name="Tripathy S."/>
            <person name="Ishaque N."/>
            <person name="Boot N."/>
            <person name="Cabral A."/>
            <person name="Kemen E."/>
            <person name="Thines M."/>
            <person name="Ah-Fong A."/>
            <person name="Anderson R."/>
            <person name="Badejoko W."/>
            <person name="Bittner-Eddy P."/>
            <person name="Boore J.L."/>
            <person name="Chibucos M.C."/>
            <person name="Coates M."/>
            <person name="Dehal P."/>
            <person name="Delehaunty K."/>
            <person name="Dong S."/>
            <person name="Downton P."/>
            <person name="Dumas B."/>
            <person name="Fabro G."/>
            <person name="Fronick C."/>
            <person name="Fuerstenberg S.I."/>
            <person name="Fulton L."/>
            <person name="Gaulin E."/>
            <person name="Govers F."/>
            <person name="Hughes L."/>
            <person name="Humphray S."/>
            <person name="Jiang R.H."/>
            <person name="Judelson H."/>
            <person name="Kamoun S."/>
            <person name="Kyung K."/>
            <person name="Meijer H."/>
            <person name="Minx P."/>
            <person name="Morris P."/>
            <person name="Nelson J."/>
            <person name="Phuntumart V."/>
            <person name="Qutob D."/>
            <person name="Rehmany A."/>
            <person name="Rougon-Cardoso A."/>
            <person name="Ryden P."/>
            <person name="Torto-Alalibo T."/>
            <person name="Studholme D."/>
            <person name="Wang Y."/>
            <person name="Win J."/>
            <person name="Wood J."/>
            <person name="Clifton S.W."/>
            <person name="Rogers J."/>
            <person name="Van den Ackerveken G."/>
            <person name="Jones J.D."/>
            <person name="McDowell J.M."/>
            <person name="Beynon J."/>
            <person name="Tyler B.M."/>
        </authorList>
    </citation>
    <scope>NUCLEOTIDE SEQUENCE [LARGE SCALE GENOMIC DNA]</scope>
    <source>
        <strain evidence="3">Emoy2</strain>
    </source>
</reference>
<evidence type="ECO:0000313" key="3">
    <source>
        <dbReference type="Proteomes" id="UP000011713"/>
    </source>
</evidence>
<keyword evidence="1" id="KW-0812">Transmembrane</keyword>
<accession>M4BFK2</accession>
<dbReference type="PANTHER" id="PTHR37067:SF3">
    <property type="entry name" value="PX DOMAIN-CONTAINING PROTEIN"/>
    <property type="match status" value="1"/>
</dbReference>
<feature type="transmembrane region" description="Helical" evidence="1">
    <location>
        <begin position="314"/>
        <end position="332"/>
    </location>
</feature>
<dbReference type="EnsemblProtists" id="HpaT805071">
    <property type="protein sequence ID" value="HpaP805071"/>
    <property type="gene ID" value="HpaG805071"/>
</dbReference>
<sequence>MNTLHHYREVEGDTMEFKVSRPIVETISSSMFFRNDEMLDNAQDVDEDDLVASDAAKAVAKKISKKSSEKAHPMKLFVKDSETEKYFITIKNVIRYELALDHVVSSMSFRQAAMAIEHAKRRTQTPKLAGINSLMVGQFISALVASNLRRIADFVGDASVWAYSFACDGSTHCGQSFFNMRLRFCHRGVLVNLHLVAIPMFDRHTSQIIFDTVCKFMDALYGSWHGKLLCIASDGERAITCRHAGLVTRFCAGAEHPVLRIWCAPHQIDLEHLSANVFQGEWIAKAQAFSVFLRAQKSLITEMNVNCPKMTTRWVHYSIVLIFFITYMQILVN</sequence>
<dbReference type="VEuPathDB" id="FungiDB:HpaG805071"/>
<dbReference type="eggNOG" id="ENOG502SMVJ">
    <property type="taxonomic scope" value="Eukaryota"/>
</dbReference>
<protein>
    <recommendedName>
        <fullName evidence="4">DUF659 domain-containing protein</fullName>
    </recommendedName>
</protein>
<dbReference type="PANTHER" id="PTHR37067">
    <property type="entry name" value="PX DOMAIN-CONTAINING PROTEIN"/>
    <property type="match status" value="1"/>
</dbReference>
<dbReference type="HOGENOM" id="CLU_032190_0_0_1"/>
<dbReference type="InParanoid" id="M4BFK2"/>
<dbReference type="OMA" id="REVETCK"/>